<dbReference type="InterPro" id="IPR028325">
    <property type="entry name" value="VG_K_chnl"/>
</dbReference>
<evidence type="ECO:0000256" key="3">
    <source>
        <dbReference type="ARBA" id="ARBA00022692"/>
    </source>
</evidence>
<organism evidence="11 12">
    <name type="scientific">Nocardioides aquaticus</name>
    <dbReference type="NCBI Taxonomy" id="160826"/>
    <lineage>
        <taxon>Bacteria</taxon>
        <taxon>Bacillati</taxon>
        <taxon>Actinomycetota</taxon>
        <taxon>Actinomycetes</taxon>
        <taxon>Propionibacteriales</taxon>
        <taxon>Nocardioidaceae</taxon>
        <taxon>Nocardioides</taxon>
    </lineage>
</organism>
<comment type="subcellular location">
    <subcellularLocation>
        <location evidence="1">Membrane</location>
        <topology evidence="1">Multi-pass membrane protein</topology>
    </subcellularLocation>
</comment>
<dbReference type="PANTHER" id="PTHR11537:SF254">
    <property type="entry name" value="POTASSIUM VOLTAGE-GATED CHANNEL PROTEIN SHAB"/>
    <property type="match status" value="1"/>
</dbReference>
<dbReference type="GO" id="GO:0034220">
    <property type="term" value="P:monoatomic ion transmembrane transport"/>
    <property type="evidence" value="ECO:0007669"/>
    <property type="project" value="UniProtKB-KW"/>
</dbReference>
<name>A0ABX8EK72_9ACTN</name>
<keyword evidence="4 9" id="KW-1133">Transmembrane helix</keyword>
<keyword evidence="2" id="KW-0813">Transport</keyword>
<dbReference type="InterPro" id="IPR013099">
    <property type="entry name" value="K_chnl_dom"/>
</dbReference>
<evidence type="ECO:0000256" key="7">
    <source>
        <dbReference type="ARBA" id="ARBA00023303"/>
    </source>
</evidence>
<evidence type="ECO:0000313" key="11">
    <source>
        <dbReference type="EMBL" id="QVT80871.1"/>
    </source>
</evidence>
<keyword evidence="12" id="KW-1185">Reference proteome</keyword>
<evidence type="ECO:0000256" key="4">
    <source>
        <dbReference type="ARBA" id="ARBA00022989"/>
    </source>
</evidence>
<dbReference type="Proteomes" id="UP000679307">
    <property type="component" value="Chromosome"/>
</dbReference>
<evidence type="ECO:0000256" key="9">
    <source>
        <dbReference type="SAM" id="Phobius"/>
    </source>
</evidence>
<dbReference type="EMBL" id="CP075371">
    <property type="protein sequence ID" value="QVT80871.1"/>
    <property type="molecule type" value="Genomic_DNA"/>
</dbReference>
<evidence type="ECO:0000256" key="2">
    <source>
        <dbReference type="ARBA" id="ARBA00022448"/>
    </source>
</evidence>
<keyword evidence="8" id="KW-0175">Coiled coil</keyword>
<feature type="domain" description="Potassium channel" evidence="10">
    <location>
        <begin position="142"/>
        <end position="197"/>
    </location>
</feature>
<keyword evidence="7 11" id="KW-0407">Ion channel</keyword>
<dbReference type="Pfam" id="PF07885">
    <property type="entry name" value="Ion_trans_2"/>
    <property type="match status" value="1"/>
</dbReference>
<gene>
    <name evidence="11" type="primary">kcsA_2</name>
    <name evidence="11" type="ORF">ENKNEFLB_03272</name>
</gene>
<evidence type="ECO:0000256" key="6">
    <source>
        <dbReference type="ARBA" id="ARBA00023136"/>
    </source>
</evidence>
<dbReference type="PANTHER" id="PTHR11537">
    <property type="entry name" value="VOLTAGE-GATED POTASSIUM CHANNEL"/>
    <property type="match status" value="1"/>
</dbReference>
<reference evidence="11 12" key="1">
    <citation type="submission" date="2021-05" db="EMBL/GenBank/DDBJ databases">
        <title>Complete genome of Nocardioides aquaticus KCTC 9944T isolated from meromictic and hypersaline Ekho Lake, Antarctica.</title>
        <authorList>
            <person name="Hwang K."/>
            <person name="Kim K.M."/>
            <person name="Choe H."/>
        </authorList>
    </citation>
    <scope>NUCLEOTIDE SEQUENCE [LARGE SCALE GENOMIC DNA]</scope>
    <source>
        <strain evidence="11 12">KCTC 9944</strain>
    </source>
</reference>
<sequence length="263" mass="27637">MRWEERREVVLGVLALLFLGAYAWPILDPGLDPGWERACRLTQVVVWVAFGADFALRVAAAPARARWVRGHLLELALLVLPVLRPLRLLVLLTLLRAINRGGAVSLRGRVGVYVGAGSVLVGLVAALSVLEAERGAPGATITGFGDAVWWACTTMTTVGYGDTYPVTPLGRTIGVGLMVAGVALLGAVTATAAAWLVQAVAEEEAEEAAEEAAQEAAEEAAQVAAVGARDPGAELLREVRALRAEVAALRGRPDPGRDGNLQQ</sequence>
<accession>A0ABX8EK72</accession>
<evidence type="ECO:0000259" key="10">
    <source>
        <dbReference type="Pfam" id="PF07885"/>
    </source>
</evidence>
<feature type="transmembrane region" description="Helical" evidence="9">
    <location>
        <begin position="173"/>
        <end position="197"/>
    </location>
</feature>
<keyword evidence="3 9" id="KW-0812">Transmembrane</keyword>
<evidence type="ECO:0000256" key="5">
    <source>
        <dbReference type="ARBA" id="ARBA00023065"/>
    </source>
</evidence>
<dbReference type="Gene3D" id="1.20.5.110">
    <property type="match status" value="1"/>
</dbReference>
<feature type="transmembrane region" description="Helical" evidence="9">
    <location>
        <begin position="75"/>
        <end position="98"/>
    </location>
</feature>
<feature type="coiled-coil region" evidence="8">
    <location>
        <begin position="198"/>
        <end position="252"/>
    </location>
</feature>
<dbReference type="SUPFAM" id="SSF81324">
    <property type="entry name" value="Voltage-gated potassium channels"/>
    <property type="match status" value="1"/>
</dbReference>
<evidence type="ECO:0000313" key="12">
    <source>
        <dbReference type="Proteomes" id="UP000679307"/>
    </source>
</evidence>
<protein>
    <submittedName>
        <fullName evidence="11">PH-gated potassium channel KcsA</fullName>
    </submittedName>
</protein>
<dbReference type="InterPro" id="IPR027359">
    <property type="entry name" value="Volt_channel_dom_sf"/>
</dbReference>
<evidence type="ECO:0000256" key="1">
    <source>
        <dbReference type="ARBA" id="ARBA00004141"/>
    </source>
</evidence>
<dbReference type="RefSeq" id="WP_214056342.1">
    <property type="nucleotide sequence ID" value="NZ_BAAAHS010000108.1"/>
</dbReference>
<evidence type="ECO:0000256" key="8">
    <source>
        <dbReference type="SAM" id="Coils"/>
    </source>
</evidence>
<keyword evidence="6 9" id="KW-0472">Membrane</keyword>
<keyword evidence="5" id="KW-0406">Ion transport</keyword>
<dbReference type="Gene3D" id="1.20.120.350">
    <property type="entry name" value="Voltage-gated potassium channels. Chain C"/>
    <property type="match status" value="1"/>
</dbReference>
<dbReference type="Gene3D" id="1.10.287.70">
    <property type="match status" value="1"/>
</dbReference>
<proteinExistence type="predicted"/>
<feature type="transmembrane region" description="Helical" evidence="9">
    <location>
        <begin position="110"/>
        <end position="130"/>
    </location>
</feature>